<dbReference type="GeneID" id="118407482"/>
<dbReference type="InterPro" id="IPR017930">
    <property type="entry name" value="Myb_dom"/>
</dbReference>
<dbReference type="Proteomes" id="UP000001554">
    <property type="component" value="Unplaced"/>
</dbReference>
<feature type="region of interest" description="Disordered" evidence="1">
    <location>
        <begin position="291"/>
        <end position="484"/>
    </location>
</feature>
<dbReference type="AlphaFoldDB" id="A0A9J7KB91"/>
<dbReference type="Gene3D" id="1.10.10.60">
    <property type="entry name" value="Homeodomain-like"/>
    <property type="match status" value="1"/>
</dbReference>
<gene>
    <name evidence="5" type="primary">LOC118407482</name>
</gene>
<dbReference type="InterPro" id="IPR036507">
    <property type="entry name" value="Telomere_rpt-bd_fac_dimer_sf"/>
</dbReference>
<dbReference type="InterPro" id="IPR001005">
    <property type="entry name" value="SANT/Myb"/>
</dbReference>
<feature type="domain" description="HTH myb-type" evidence="3">
    <location>
        <begin position="551"/>
        <end position="603"/>
    </location>
</feature>
<dbReference type="InterPro" id="IPR009057">
    <property type="entry name" value="Homeodomain-like_sf"/>
</dbReference>
<feature type="compositionally biased region" description="Basic and acidic residues" evidence="1">
    <location>
        <begin position="346"/>
        <end position="366"/>
    </location>
</feature>
<keyword evidence="4" id="KW-1185">Reference proteome</keyword>
<dbReference type="OMA" id="DINTHRC"/>
<accession>A0A9J7KB91</accession>
<dbReference type="GO" id="GO:0031848">
    <property type="term" value="P:protection from non-homologous end joining at telomere"/>
    <property type="evidence" value="ECO:0007669"/>
    <property type="project" value="InterPro"/>
</dbReference>
<feature type="compositionally biased region" description="Basic residues" evidence="1">
    <location>
        <begin position="408"/>
        <end position="417"/>
    </location>
</feature>
<feature type="compositionally biased region" description="Basic and acidic residues" evidence="1">
    <location>
        <begin position="213"/>
        <end position="226"/>
    </location>
</feature>
<evidence type="ECO:0000313" key="5">
    <source>
        <dbReference type="RefSeq" id="XP_035663861.1"/>
    </source>
</evidence>
<feature type="domain" description="Myb-like" evidence="2">
    <location>
        <begin position="551"/>
        <end position="599"/>
    </location>
</feature>
<dbReference type="Gene3D" id="1.25.40.210">
    <property type="entry name" value="Telomere repeat-binding factor, dimerisation domain"/>
    <property type="match status" value="1"/>
</dbReference>
<dbReference type="SUPFAM" id="SSF46689">
    <property type="entry name" value="Homeodomain-like"/>
    <property type="match status" value="1"/>
</dbReference>
<dbReference type="CDD" id="cd11660">
    <property type="entry name" value="SANT_TRF"/>
    <property type="match status" value="1"/>
</dbReference>
<name>A0A9J7KB91_BRAFL</name>
<proteinExistence type="predicted"/>
<dbReference type="InterPro" id="IPR030657">
    <property type="entry name" value="TERF2"/>
</dbReference>
<reference evidence="5" key="1">
    <citation type="submission" date="2025-08" db="UniProtKB">
        <authorList>
            <consortium name="RefSeq"/>
        </authorList>
    </citation>
    <scope>IDENTIFICATION</scope>
    <source>
        <strain evidence="5">S238N-H82</strain>
        <tissue evidence="5">Testes</tissue>
    </source>
</reference>
<evidence type="ECO:0000256" key="1">
    <source>
        <dbReference type="SAM" id="MobiDB-lite"/>
    </source>
</evidence>
<dbReference type="SMART" id="SM00717">
    <property type="entry name" value="SANT"/>
    <property type="match status" value="1"/>
</dbReference>
<evidence type="ECO:0000259" key="3">
    <source>
        <dbReference type="PROSITE" id="PS51294"/>
    </source>
</evidence>
<dbReference type="PANTHER" id="PTHR46833:SF1">
    <property type="entry name" value="TELOMERIC REPEAT-BINDING FACTOR 2"/>
    <property type="match status" value="1"/>
</dbReference>
<protein>
    <submittedName>
        <fullName evidence="5">Telomeric repeat-binding factor 1-like</fullName>
    </submittedName>
</protein>
<sequence length="608" mass="69472">MAESVNPEDAVANGWILEFVCYTTWKEFVAGDDAFYQGRDFLQGLLARCVESSPERQRRVKLIQLLCRLADGRDHSIRYEEDGDVSALESALPIFDTLVENADLPADQVEHARGLIKVQSVLVCCQDGNFDAAEEVFQRVWQTGGVQSAKDKKLLSKLTAVLRSRDPQHPTIQNSCTYDKFLGWMADFLQLIVDDFKSPFLLKAAQRIVQDRIEAADPEDAEKSETDSDAYETPSENEACPKEENNVLPSRRLLQECFVVMAKEERSSAEFRKDVVGYHYDSLVRDLKMEKQQAKASGATVRRSPNGKHKQTEKSEPKKMQTTSEDTVVQGSNPPTPELANRHRHTQAEKRKHGEKEDDPRRDTRANDQPSTSGLSKKANHRKSRRVVQEDESESEDDDTKENANQKSRFKKRSRKNRIQEDDSDSDDESTKENATRKSSFKKRTPERENDLESEDDAAKENAIRKASFKKRSREKSAYGSGVKETWSSDEETFRCPVRKKYVYESDSEDSADLSSALPCPAGGLRVPVIPAKFRVKNKLDITSKGYIRIRHQWSEEEVSNLIDGVRRYGQGNWSKILDKFRFNGRTNVNLKDKWRQLVKSRVVKDYP</sequence>
<feature type="compositionally biased region" description="Basic and acidic residues" evidence="1">
    <location>
        <begin position="444"/>
        <end position="464"/>
    </location>
</feature>
<dbReference type="GO" id="GO:0005634">
    <property type="term" value="C:nucleus"/>
    <property type="evidence" value="ECO:0007669"/>
    <property type="project" value="InterPro"/>
</dbReference>
<feature type="compositionally biased region" description="Basic and acidic residues" evidence="1">
    <location>
        <begin position="310"/>
        <end position="319"/>
    </location>
</feature>
<dbReference type="PROSITE" id="PS51294">
    <property type="entry name" value="HTH_MYB"/>
    <property type="match status" value="1"/>
</dbReference>
<feature type="compositionally biased region" description="Polar residues" evidence="1">
    <location>
        <begin position="320"/>
        <end position="333"/>
    </location>
</feature>
<feature type="region of interest" description="Disordered" evidence="1">
    <location>
        <begin position="213"/>
        <end position="246"/>
    </location>
</feature>
<dbReference type="OrthoDB" id="608866at2759"/>
<dbReference type="Pfam" id="PF00249">
    <property type="entry name" value="Myb_DNA-binding"/>
    <property type="match status" value="1"/>
</dbReference>
<dbReference type="KEGG" id="bfo:118407482"/>
<evidence type="ECO:0000313" key="4">
    <source>
        <dbReference type="Proteomes" id="UP000001554"/>
    </source>
</evidence>
<evidence type="ECO:0000259" key="2">
    <source>
        <dbReference type="PROSITE" id="PS50090"/>
    </source>
</evidence>
<feature type="compositionally biased region" description="Acidic residues" evidence="1">
    <location>
        <begin position="390"/>
        <end position="400"/>
    </location>
</feature>
<dbReference type="GO" id="GO:0000781">
    <property type="term" value="C:chromosome, telomeric region"/>
    <property type="evidence" value="ECO:0007669"/>
    <property type="project" value="InterPro"/>
</dbReference>
<organism evidence="4 5">
    <name type="scientific">Branchiostoma floridae</name>
    <name type="common">Florida lancelet</name>
    <name type="synonym">Amphioxus</name>
    <dbReference type="NCBI Taxonomy" id="7739"/>
    <lineage>
        <taxon>Eukaryota</taxon>
        <taxon>Metazoa</taxon>
        <taxon>Chordata</taxon>
        <taxon>Cephalochordata</taxon>
        <taxon>Leptocardii</taxon>
        <taxon>Amphioxiformes</taxon>
        <taxon>Branchiostomatidae</taxon>
        <taxon>Branchiostoma</taxon>
    </lineage>
</organism>
<dbReference type="PANTHER" id="PTHR46833">
    <property type="entry name" value="TELOMERIC REPEAT-BINDING FACTOR 2 TERF2"/>
    <property type="match status" value="1"/>
</dbReference>
<dbReference type="PROSITE" id="PS50090">
    <property type="entry name" value="MYB_LIKE"/>
    <property type="match status" value="1"/>
</dbReference>
<dbReference type="RefSeq" id="XP_035663861.1">
    <property type="nucleotide sequence ID" value="XM_035807968.1"/>
</dbReference>
<dbReference type="GO" id="GO:0042162">
    <property type="term" value="F:telomeric DNA binding"/>
    <property type="evidence" value="ECO:0007669"/>
    <property type="project" value="InterPro"/>
</dbReference>
<dbReference type="SUPFAM" id="SSF63600">
    <property type="entry name" value="Telomeric repeat binding factor (TRF) dimerisation domain"/>
    <property type="match status" value="1"/>
</dbReference>